<dbReference type="Proteomes" id="UP001519294">
    <property type="component" value="Unassembled WGS sequence"/>
</dbReference>
<comment type="similarity">
    <text evidence="11 14">Belongs to the fluoride channel Fluc/FEX (TC 1.A.43) family.</text>
</comment>
<organism evidence="15 16">
    <name type="scientific">Virgibacillus alimentarius</name>
    <dbReference type="NCBI Taxonomy" id="698769"/>
    <lineage>
        <taxon>Bacteria</taxon>
        <taxon>Bacillati</taxon>
        <taxon>Bacillota</taxon>
        <taxon>Bacilli</taxon>
        <taxon>Bacillales</taxon>
        <taxon>Bacillaceae</taxon>
        <taxon>Virgibacillus</taxon>
    </lineage>
</organism>
<dbReference type="Pfam" id="PF02537">
    <property type="entry name" value="CRCB"/>
    <property type="match status" value="1"/>
</dbReference>
<keyword evidence="5 14" id="KW-0479">Metal-binding</keyword>
<evidence type="ECO:0000256" key="13">
    <source>
        <dbReference type="ARBA" id="ARBA00049940"/>
    </source>
</evidence>
<sequence>MIWFVGLGGSLGAATRFLLGTMLNKYQDQIPIGTWMVNVTGSFLLGGLARLYLTNQVDDWVWFFWGVGFCGAYTTFSTFGYETIDLIQSNQLKAAIIYVTSSVIVSVIVAAIGLSVFR</sequence>
<evidence type="ECO:0000256" key="11">
    <source>
        <dbReference type="ARBA" id="ARBA00035120"/>
    </source>
</evidence>
<evidence type="ECO:0000256" key="9">
    <source>
        <dbReference type="ARBA" id="ARBA00023136"/>
    </source>
</evidence>
<evidence type="ECO:0000256" key="4">
    <source>
        <dbReference type="ARBA" id="ARBA00022692"/>
    </source>
</evidence>
<keyword evidence="7 14" id="KW-0915">Sodium</keyword>
<keyword evidence="2 14" id="KW-0813">Transport</keyword>
<evidence type="ECO:0000313" key="15">
    <source>
        <dbReference type="EMBL" id="MBP2257778.1"/>
    </source>
</evidence>
<dbReference type="EMBL" id="JAGIKX010000014">
    <property type="protein sequence ID" value="MBP2257778.1"/>
    <property type="molecule type" value="Genomic_DNA"/>
</dbReference>
<evidence type="ECO:0000256" key="2">
    <source>
        <dbReference type="ARBA" id="ARBA00022448"/>
    </source>
</evidence>
<comment type="caution">
    <text evidence="15">The sequence shown here is derived from an EMBL/GenBank/DDBJ whole genome shotgun (WGS) entry which is preliminary data.</text>
</comment>
<keyword evidence="3 14" id="KW-1003">Cell membrane</keyword>
<comment type="subcellular location">
    <subcellularLocation>
        <location evidence="1 14">Cell membrane</location>
        <topology evidence="1 14">Multi-pass membrane protein</topology>
    </subcellularLocation>
</comment>
<feature type="binding site" evidence="14">
    <location>
        <position position="74"/>
    </location>
    <ligand>
        <name>Na(+)</name>
        <dbReference type="ChEBI" id="CHEBI:29101"/>
        <note>structural</note>
    </ligand>
</feature>
<reference evidence="15 16" key="1">
    <citation type="submission" date="2021-03" db="EMBL/GenBank/DDBJ databases">
        <title>Genomic Encyclopedia of Type Strains, Phase IV (KMG-IV): sequencing the most valuable type-strain genomes for metagenomic binning, comparative biology and taxonomic classification.</title>
        <authorList>
            <person name="Goeker M."/>
        </authorList>
    </citation>
    <scope>NUCLEOTIDE SEQUENCE [LARGE SCALE GENOMIC DNA]</scope>
    <source>
        <strain evidence="15 16">DSM 25790</strain>
    </source>
</reference>
<dbReference type="RefSeq" id="WP_226371161.1">
    <property type="nucleotide sequence ID" value="NZ_JAGIKX010000014.1"/>
</dbReference>
<evidence type="ECO:0000256" key="5">
    <source>
        <dbReference type="ARBA" id="ARBA00022723"/>
    </source>
</evidence>
<evidence type="ECO:0000256" key="6">
    <source>
        <dbReference type="ARBA" id="ARBA00022989"/>
    </source>
</evidence>
<feature type="transmembrane region" description="Helical" evidence="14">
    <location>
        <begin position="60"/>
        <end position="76"/>
    </location>
</feature>
<comment type="catalytic activity">
    <reaction evidence="12">
        <text>fluoride(in) = fluoride(out)</text>
        <dbReference type="Rhea" id="RHEA:76159"/>
        <dbReference type="ChEBI" id="CHEBI:17051"/>
    </reaction>
    <physiologicalReaction direction="left-to-right" evidence="12">
        <dbReference type="Rhea" id="RHEA:76160"/>
    </physiologicalReaction>
</comment>
<comment type="function">
    <text evidence="13 14">Fluoride-specific ion channel. Important for reducing fluoride concentration in the cell, thus reducing its toxicity.</text>
</comment>
<dbReference type="HAMAP" id="MF_00454">
    <property type="entry name" value="FluC"/>
    <property type="match status" value="1"/>
</dbReference>
<evidence type="ECO:0000256" key="3">
    <source>
        <dbReference type="ARBA" id="ARBA00022475"/>
    </source>
</evidence>
<feature type="transmembrane region" description="Helical" evidence="14">
    <location>
        <begin position="96"/>
        <end position="117"/>
    </location>
</feature>
<keyword evidence="16" id="KW-1185">Reference proteome</keyword>
<feature type="transmembrane region" description="Helical" evidence="14">
    <location>
        <begin position="32"/>
        <end position="53"/>
    </location>
</feature>
<keyword evidence="10 14" id="KW-0407">Ion channel</keyword>
<name>A0ABS4S8F7_9BACI</name>
<dbReference type="PANTHER" id="PTHR28259">
    <property type="entry name" value="FLUORIDE EXPORT PROTEIN 1-RELATED"/>
    <property type="match status" value="1"/>
</dbReference>
<evidence type="ECO:0000256" key="7">
    <source>
        <dbReference type="ARBA" id="ARBA00023053"/>
    </source>
</evidence>
<dbReference type="InterPro" id="IPR003691">
    <property type="entry name" value="FluC"/>
</dbReference>
<accession>A0ABS4S8F7</accession>
<evidence type="ECO:0000256" key="10">
    <source>
        <dbReference type="ARBA" id="ARBA00023303"/>
    </source>
</evidence>
<dbReference type="NCBIfam" id="TIGR00494">
    <property type="entry name" value="crcB"/>
    <property type="match status" value="1"/>
</dbReference>
<keyword evidence="6 14" id="KW-1133">Transmembrane helix</keyword>
<keyword evidence="8 14" id="KW-0406">Ion transport</keyword>
<proteinExistence type="inferred from homology"/>
<evidence type="ECO:0000256" key="8">
    <source>
        <dbReference type="ARBA" id="ARBA00023065"/>
    </source>
</evidence>
<protein>
    <recommendedName>
        <fullName evidence="14">Fluoride-specific ion channel FluC</fullName>
    </recommendedName>
</protein>
<feature type="binding site" evidence="14">
    <location>
        <position position="71"/>
    </location>
    <ligand>
        <name>Na(+)</name>
        <dbReference type="ChEBI" id="CHEBI:29101"/>
        <note>structural</note>
    </ligand>
</feature>
<comment type="activity regulation">
    <text evidence="14">Na(+) is not transported, but it plays an essential structural role and its presence is essential for fluoride channel function.</text>
</comment>
<dbReference type="PANTHER" id="PTHR28259:SF16">
    <property type="entry name" value="FLUORIDE-SPECIFIC ION CHANNEL FLUC 2"/>
    <property type="match status" value="1"/>
</dbReference>
<evidence type="ECO:0000256" key="14">
    <source>
        <dbReference type="HAMAP-Rule" id="MF_00454"/>
    </source>
</evidence>
<keyword evidence="9 14" id="KW-0472">Membrane</keyword>
<evidence type="ECO:0000256" key="1">
    <source>
        <dbReference type="ARBA" id="ARBA00004651"/>
    </source>
</evidence>
<keyword evidence="4 14" id="KW-0812">Transmembrane</keyword>
<gene>
    <name evidence="14" type="primary">fluC</name>
    <name evidence="14" type="synonym">crcB</name>
    <name evidence="15" type="ORF">J2Z81_001732</name>
</gene>
<evidence type="ECO:0000313" key="16">
    <source>
        <dbReference type="Proteomes" id="UP001519294"/>
    </source>
</evidence>
<evidence type="ECO:0000256" key="12">
    <source>
        <dbReference type="ARBA" id="ARBA00035585"/>
    </source>
</evidence>